<dbReference type="Gene3D" id="1.10.260.40">
    <property type="entry name" value="lambda repressor-like DNA-binding domains"/>
    <property type="match status" value="1"/>
</dbReference>
<dbReference type="InterPro" id="IPR010359">
    <property type="entry name" value="IrrE_HExxH"/>
</dbReference>
<keyword evidence="4" id="KW-1185">Reference proteome</keyword>
<evidence type="ECO:0000313" key="4">
    <source>
        <dbReference type="Proteomes" id="UP000001299"/>
    </source>
</evidence>
<accession>E0RZA1</accession>
<dbReference type="PANTHER" id="PTHR43236:SF1">
    <property type="entry name" value="BLL7220 PROTEIN"/>
    <property type="match status" value="1"/>
</dbReference>
<name>E0RZA1_BUTPB</name>
<dbReference type="AlphaFoldDB" id="E0RZA1"/>
<protein>
    <submittedName>
        <fullName evidence="3">HTH domain-containing protein</fullName>
    </submittedName>
</protein>
<proteinExistence type="inferred from homology"/>
<comment type="similarity">
    <text evidence="1">Belongs to the short-chain fatty acyl-CoA assimilation regulator (ScfR) family.</text>
</comment>
<gene>
    <name evidence="3" type="ordered locus">bpr_I2741</name>
</gene>
<dbReference type="eggNOG" id="COG1476">
    <property type="taxonomic scope" value="Bacteria"/>
</dbReference>
<organism evidence="3 4">
    <name type="scientific">Butyrivibrio proteoclasticus (strain ATCC 51982 / DSM 14932 / B316)</name>
    <name type="common">Clostridium proteoclasticum</name>
    <dbReference type="NCBI Taxonomy" id="515622"/>
    <lineage>
        <taxon>Bacteria</taxon>
        <taxon>Bacillati</taxon>
        <taxon>Bacillota</taxon>
        <taxon>Clostridia</taxon>
        <taxon>Lachnospirales</taxon>
        <taxon>Lachnospiraceae</taxon>
        <taxon>Butyrivibrio</taxon>
    </lineage>
</organism>
<evidence type="ECO:0000259" key="2">
    <source>
        <dbReference type="PROSITE" id="PS50943"/>
    </source>
</evidence>
<dbReference type="eggNOG" id="COG2856">
    <property type="taxonomic scope" value="Bacteria"/>
</dbReference>
<evidence type="ECO:0000256" key="1">
    <source>
        <dbReference type="ARBA" id="ARBA00007227"/>
    </source>
</evidence>
<dbReference type="Pfam" id="PF01381">
    <property type="entry name" value="HTH_3"/>
    <property type="match status" value="1"/>
</dbReference>
<dbReference type="STRING" id="515622.bpr_I2741"/>
<dbReference type="SUPFAM" id="SSF47413">
    <property type="entry name" value="lambda repressor-like DNA-binding domains"/>
    <property type="match status" value="1"/>
</dbReference>
<dbReference type="InterPro" id="IPR001387">
    <property type="entry name" value="Cro/C1-type_HTH"/>
</dbReference>
<dbReference type="KEGG" id="bpb:bpr_I2741"/>
<dbReference type="PROSITE" id="PS50943">
    <property type="entry name" value="HTH_CROC1"/>
    <property type="match status" value="1"/>
</dbReference>
<dbReference type="GO" id="GO:0003677">
    <property type="term" value="F:DNA binding"/>
    <property type="evidence" value="ECO:0007669"/>
    <property type="project" value="InterPro"/>
</dbReference>
<dbReference type="InterPro" id="IPR010982">
    <property type="entry name" value="Lambda_DNA-bd_dom_sf"/>
</dbReference>
<dbReference type="EMBL" id="CP001810">
    <property type="protein sequence ID" value="ADL35473.1"/>
    <property type="molecule type" value="Genomic_DNA"/>
</dbReference>
<sequence>MFEKNLKYYRLKKNMSMKDLADAVGVTSMAISNYESGKRQPEIEIINKMAEVLGIKVVDFLASRNSHLEIKHCEFRKHSTLTKTQQEFIRESVEEYFSRFFDALDCLCGDPLPTPPKCYTLELSGSYQQDALNLREHLGLPKEGPIDELIGILENKGIIVFELDIDDDHFSGMNGFVNGYPFIVINKNMNPERKRTTIIHELAHLMFIWDESKEKENELLATQIAGAFLITDADLFRELGLKKTRLTRDMILVCEEYGISMYLLVKRAAQVKIMSNSLEKEFYIKANKAHWNKHEPQRVKKLEEPLLFKQLVYRAVNEEGVSIQRGAELLQMPYSDVEKYCGLMEV</sequence>
<dbReference type="RefSeq" id="WP_013282126.1">
    <property type="nucleotide sequence ID" value="NC_014387.1"/>
</dbReference>
<feature type="domain" description="HTH cro/C1-type" evidence="2">
    <location>
        <begin position="6"/>
        <end position="60"/>
    </location>
</feature>
<dbReference type="PANTHER" id="PTHR43236">
    <property type="entry name" value="ANTITOXIN HIGA1"/>
    <property type="match status" value="1"/>
</dbReference>
<reference evidence="3 4" key="1">
    <citation type="journal article" date="2010" name="PLoS ONE">
        <title>The glycobiome of the rumen bacterium Butyrivibrio proteoclasticus B316(T) highlights adaptation to a polysaccharide-rich environment.</title>
        <authorList>
            <person name="Kelly W.J."/>
            <person name="Leahy S.C."/>
            <person name="Altermann E."/>
            <person name="Yeoman C.J."/>
            <person name="Dunne J.C."/>
            <person name="Kong Z."/>
            <person name="Pacheco D.M."/>
            <person name="Li D."/>
            <person name="Noel S.J."/>
            <person name="Moon C.D."/>
            <person name="Cookson A.L."/>
            <person name="Attwood G.T."/>
        </authorList>
    </citation>
    <scope>NUCLEOTIDE SEQUENCE [LARGE SCALE GENOMIC DNA]</scope>
    <source>
        <strain evidence="4">ATCC 51982 / DSM 14932 / B316</strain>
    </source>
</reference>
<evidence type="ECO:0000313" key="3">
    <source>
        <dbReference type="EMBL" id="ADL35473.1"/>
    </source>
</evidence>
<dbReference type="Proteomes" id="UP000001299">
    <property type="component" value="Chromosome 1"/>
</dbReference>
<dbReference type="Gene3D" id="1.10.10.2910">
    <property type="match status" value="1"/>
</dbReference>
<dbReference type="InterPro" id="IPR052345">
    <property type="entry name" value="Rad_response_metalloprotease"/>
</dbReference>
<dbReference type="SMART" id="SM00530">
    <property type="entry name" value="HTH_XRE"/>
    <property type="match status" value="1"/>
</dbReference>
<dbReference type="HOGENOM" id="CLU_053651_0_1_9"/>
<dbReference type="Pfam" id="PF06114">
    <property type="entry name" value="Peptidase_M78"/>
    <property type="match status" value="1"/>
</dbReference>
<dbReference type="CDD" id="cd00093">
    <property type="entry name" value="HTH_XRE"/>
    <property type="match status" value="1"/>
</dbReference>